<dbReference type="Proteomes" id="UP001500840">
    <property type="component" value="Unassembled WGS sequence"/>
</dbReference>
<keyword evidence="3" id="KW-1185">Reference proteome</keyword>
<reference evidence="3" key="1">
    <citation type="journal article" date="2019" name="Int. J. Syst. Evol. Microbiol.">
        <title>The Global Catalogue of Microorganisms (GCM) 10K type strain sequencing project: providing services to taxonomists for standard genome sequencing and annotation.</title>
        <authorList>
            <consortium name="The Broad Institute Genomics Platform"/>
            <consortium name="The Broad Institute Genome Sequencing Center for Infectious Disease"/>
            <person name="Wu L."/>
            <person name="Ma J."/>
        </authorList>
    </citation>
    <scope>NUCLEOTIDE SEQUENCE [LARGE SCALE GENOMIC DNA]</scope>
    <source>
        <strain evidence="3">JCM 17759</strain>
    </source>
</reference>
<feature type="chain" id="PRO_5046382056" description="Secreted protein" evidence="1">
    <location>
        <begin position="25"/>
        <end position="218"/>
    </location>
</feature>
<proteinExistence type="predicted"/>
<organism evidence="2 3">
    <name type="scientific">Novipirellula rosea</name>
    <dbReference type="NCBI Taxonomy" id="1031540"/>
    <lineage>
        <taxon>Bacteria</taxon>
        <taxon>Pseudomonadati</taxon>
        <taxon>Planctomycetota</taxon>
        <taxon>Planctomycetia</taxon>
        <taxon>Pirellulales</taxon>
        <taxon>Pirellulaceae</taxon>
        <taxon>Novipirellula</taxon>
    </lineage>
</organism>
<keyword evidence="1" id="KW-0732">Signal</keyword>
<evidence type="ECO:0000256" key="1">
    <source>
        <dbReference type="SAM" id="SignalP"/>
    </source>
</evidence>
<name>A0ABP8M9A5_9BACT</name>
<comment type="caution">
    <text evidence="2">The sequence shown here is derived from an EMBL/GenBank/DDBJ whole genome shotgun (WGS) entry which is preliminary data.</text>
</comment>
<dbReference type="EMBL" id="BAABGA010000008">
    <property type="protein sequence ID" value="GAA4445614.1"/>
    <property type="molecule type" value="Genomic_DNA"/>
</dbReference>
<sequence length="218" mass="23939">MKCRLVTVACVVSVIGLAGAIAFACHTTNSPEGQVLAPFEFRPEGAPNPEAAAKAMILGVATASPRDFGKHVLLGVCNNEVDVLNRYAESLRATRFSHGGEQFTYYELRDQPRDPETGKSRMINRKKPLRVIASAAFVDADPQVKALHFELASTYYGKRFVCVEVVGEGWDGREYQSRVVVAELDDGFYAMPRCRSSKSFYKIADAMQLTPAEAPEAK</sequence>
<evidence type="ECO:0000313" key="2">
    <source>
        <dbReference type="EMBL" id="GAA4445614.1"/>
    </source>
</evidence>
<evidence type="ECO:0000313" key="3">
    <source>
        <dbReference type="Proteomes" id="UP001500840"/>
    </source>
</evidence>
<dbReference type="PROSITE" id="PS51257">
    <property type="entry name" value="PROKAR_LIPOPROTEIN"/>
    <property type="match status" value="1"/>
</dbReference>
<protein>
    <recommendedName>
        <fullName evidence="4">Secreted protein</fullName>
    </recommendedName>
</protein>
<feature type="signal peptide" evidence="1">
    <location>
        <begin position="1"/>
        <end position="24"/>
    </location>
</feature>
<gene>
    <name evidence="2" type="ORF">GCM10023156_05420</name>
</gene>
<accession>A0ABP8M9A5</accession>
<evidence type="ECO:0008006" key="4">
    <source>
        <dbReference type="Google" id="ProtNLM"/>
    </source>
</evidence>